<evidence type="ECO:0000313" key="5">
    <source>
        <dbReference type="EMBL" id="GAV01788.1"/>
    </source>
</evidence>
<dbReference type="AlphaFoldDB" id="A0A1D1VPY8"/>
<feature type="transmembrane region" description="Helical" evidence="3">
    <location>
        <begin position="156"/>
        <end position="176"/>
    </location>
</feature>
<dbReference type="GO" id="GO:0032222">
    <property type="term" value="P:regulation of synaptic transmission, cholinergic"/>
    <property type="evidence" value="ECO:0007669"/>
    <property type="project" value="InterPro"/>
</dbReference>
<evidence type="ECO:0000256" key="4">
    <source>
        <dbReference type="SAM" id="SignalP"/>
    </source>
</evidence>
<evidence type="ECO:0000313" key="6">
    <source>
        <dbReference type="Proteomes" id="UP000186922"/>
    </source>
</evidence>
<feature type="signal peptide" evidence="4">
    <location>
        <begin position="1"/>
        <end position="22"/>
    </location>
</feature>
<organism evidence="5 6">
    <name type="scientific">Ramazzottius varieornatus</name>
    <name type="common">Water bear</name>
    <name type="synonym">Tardigrade</name>
    <dbReference type="NCBI Taxonomy" id="947166"/>
    <lineage>
        <taxon>Eukaryota</taxon>
        <taxon>Metazoa</taxon>
        <taxon>Ecdysozoa</taxon>
        <taxon>Tardigrada</taxon>
        <taxon>Eutardigrada</taxon>
        <taxon>Parachela</taxon>
        <taxon>Hypsibioidea</taxon>
        <taxon>Ramazzottiidae</taxon>
        <taxon>Ramazzottius</taxon>
    </lineage>
</organism>
<evidence type="ECO:0008006" key="7">
    <source>
        <dbReference type="Google" id="ProtNLM"/>
    </source>
</evidence>
<dbReference type="GO" id="GO:0030431">
    <property type="term" value="P:sleep"/>
    <property type="evidence" value="ECO:0007669"/>
    <property type="project" value="InterPro"/>
</dbReference>
<evidence type="ECO:0000256" key="1">
    <source>
        <dbReference type="ARBA" id="ARBA00022729"/>
    </source>
</evidence>
<keyword evidence="3" id="KW-0812">Transmembrane</keyword>
<dbReference type="SUPFAM" id="SSF57302">
    <property type="entry name" value="Snake toxin-like"/>
    <property type="match status" value="1"/>
</dbReference>
<keyword evidence="6" id="KW-1185">Reference proteome</keyword>
<dbReference type="InterPro" id="IPR050975">
    <property type="entry name" value="Sleep_regulator"/>
</dbReference>
<name>A0A1D1VPY8_RAMVA</name>
<reference evidence="5 6" key="1">
    <citation type="journal article" date="2016" name="Nat. Commun.">
        <title>Extremotolerant tardigrade genome and improved radiotolerance of human cultured cells by tardigrade-unique protein.</title>
        <authorList>
            <person name="Hashimoto T."/>
            <person name="Horikawa D.D."/>
            <person name="Saito Y."/>
            <person name="Kuwahara H."/>
            <person name="Kozuka-Hata H."/>
            <person name="Shin-I T."/>
            <person name="Minakuchi Y."/>
            <person name="Ohishi K."/>
            <person name="Motoyama A."/>
            <person name="Aizu T."/>
            <person name="Enomoto A."/>
            <person name="Kondo K."/>
            <person name="Tanaka S."/>
            <person name="Hara Y."/>
            <person name="Koshikawa S."/>
            <person name="Sagara H."/>
            <person name="Miura T."/>
            <person name="Yokobori S."/>
            <person name="Miyagawa K."/>
            <person name="Suzuki Y."/>
            <person name="Kubo T."/>
            <person name="Oyama M."/>
            <person name="Kohara Y."/>
            <person name="Fujiyama A."/>
            <person name="Arakawa K."/>
            <person name="Katayama T."/>
            <person name="Toyoda A."/>
            <person name="Kunieda T."/>
        </authorList>
    </citation>
    <scope>NUCLEOTIDE SEQUENCE [LARGE SCALE GENOMIC DNA]</scope>
    <source>
        <strain evidence="5 6">YOKOZUNA-1</strain>
    </source>
</reference>
<proteinExistence type="predicted"/>
<keyword evidence="2" id="KW-0325">Glycoprotein</keyword>
<evidence type="ECO:0000256" key="2">
    <source>
        <dbReference type="ARBA" id="ARBA00023180"/>
    </source>
</evidence>
<sequence>MKRSTLTILALTAVFSIGSVYALKCWECQKDRGDAGSAIDKNVGKPVSDFFAPKKRALDGQQISDGAANAGNTVGNVFSGSVREGCTMEPFTGKEIPEKECSVGQKVCYKEIVKGNSIKVTRMCATWVGEKKCSKSTNSNKDEVTQCYCEGDKCNAAGSLSSFVSLLILFSFTTIIF</sequence>
<dbReference type="InterPro" id="IPR045860">
    <property type="entry name" value="Snake_toxin-like_sf"/>
</dbReference>
<dbReference type="Proteomes" id="UP000186922">
    <property type="component" value="Unassembled WGS sequence"/>
</dbReference>
<dbReference type="PANTHER" id="PTHR33562">
    <property type="entry name" value="ATILLA, ISOFORM B-RELATED-RELATED"/>
    <property type="match status" value="1"/>
</dbReference>
<accession>A0A1D1VPY8</accession>
<evidence type="ECO:0000256" key="3">
    <source>
        <dbReference type="SAM" id="Phobius"/>
    </source>
</evidence>
<dbReference type="Pfam" id="PF17064">
    <property type="entry name" value="QVR"/>
    <property type="match status" value="1"/>
</dbReference>
<keyword evidence="3" id="KW-1133">Transmembrane helix</keyword>
<feature type="chain" id="PRO_5008898701" description="Protein quiver" evidence="4">
    <location>
        <begin position="23"/>
        <end position="177"/>
    </location>
</feature>
<protein>
    <recommendedName>
        <fullName evidence="7">Protein quiver</fullName>
    </recommendedName>
</protein>
<keyword evidence="3" id="KW-0472">Membrane</keyword>
<comment type="caution">
    <text evidence="5">The sequence shown here is derived from an EMBL/GenBank/DDBJ whole genome shotgun (WGS) entry which is preliminary data.</text>
</comment>
<keyword evidence="1 4" id="KW-0732">Signal</keyword>
<gene>
    <name evidence="5" type="primary">RvY_12444-1</name>
    <name evidence="5" type="synonym">RvY_12444.1</name>
    <name evidence="5" type="ORF">RvY_12444</name>
</gene>
<dbReference type="EMBL" id="BDGG01000007">
    <property type="protein sequence ID" value="GAV01788.1"/>
    <property type="molecule type" value="Genomic_DNA"/>
</dbReference>
<dbReference type="InterPro" id="IPR031424">
    <property type="entry name" value="QVR-like"/>
</dbReference>